<sequence>MRAAMTRIRFKGAAVAAAAVAMAVVLTACGGDDGADEPESKPQGSSSSSSEQESEKPAPDEVDESQILATVKGSNGVEVVVNSAARESGGFVTVKGTVTNGSEQSFSADGWQGGEQELVNNHASVAGASLVDQQGKKRYLILRDTDGKCLCTRFVGGIAAGAEAPFFAQFPAPPQSTTEVDFQIPTMPTATIKISG</sequence>
<feature type="signal peptide" evidence="2">
    <location>
        <begin position="1"/>
        <end position="30"/>
    </location>
</feature>
<dbReference type="Proteomes" id="UP001224433">
    <property type="component" value="Chromosome"/>
</dbReference>
<keyword evidence="2" id="KW-0732">Signal</keyword>
<proteinExistence type="predicted"/>
<evidence type="ECO:0000256" key="2">
    <source>
        <dbReference type="SAM" id="SignalP"/>
    </source>
</evidence>
<evidence type="ECO:0000256" key="1">
    <source>
        <dbReference type="SAM" id="MobiDB-lite"/>
    </source>
</evidence>
<keyword evidence="4" id="KW-1185">Reference proteome</keyword>
<feature type="region of interest" description="Disordered" evidence="1">
    <location>
        <begin position="32"/>
        <end position="62"/>
    </location>
</feature>
<name>A0ABY9J9T9_9ACTN</name>
<dbReference type="PROSITE" id="PS51257">
    <property type="entry name" value="PROKAR_LIPOPROTEIN"/>
    <property type="match status" value="1"/>
</dbReference>
<dbReference type="EMBL" id="CP120983">
    <property type="protein sequence ID" value="WLQ64448.1"/>
    <property type="molecule type" value="Genomic_DNA"/>
</dbReference>
<feature type="compositionally biased region" description="Low complexity" evidence="1">
    <location>
        <begin position="41"/>
        <end position="51"/>
    </location>
</feature>
<gene>
    <name evidence="3" type="ORF">P8A20_12970</name>
</gene>
<evidence type="ECO:0008006" key="5">
    <source>
        <dbReference type="Google" id="ProtNLM"/>
    </source>
</evidence>
<feature type="chain" id="PRO_5046841686" description="Lipoprotein" evidence="2">
    <location>
        <begin position="31"/>
        <end position="196"/>
    </location>
</feature>
<organism evidence="3 4">
    <name type="scientific">Streptomyces glycanivorans</name>
    <dbReference type="NCBI Taxonomy" id="3033808"/>
    <lineage>
        <taxon>Bacteria</taxon>
        <taxon>Bacillati</taxon>
        <taxon>Actinomycetota</taxon>
        <taxon>Actinomycetes</taxon>
        <taxon>Kitasatosporales</taxon>
        <taxon>Streptomycetaceae</taxon>
        <taxon>Streptomyces</taxon>
    </lineage>
</organism>
<reference evidence="3 4" key="1">
    <citation type="submission" date="2023-03" db="EMBL/GenBank/DDBJ databases">
        <title>Isolation and description of six Streptomyces strains from soil environments, able to metabolize different microbial glucans.</title>
        <authorList>
            <person name="Widen T."/>
            <person name="Larsbrink J."/>
        </authorList>
    </citation>
    <scope>NUCLEOTIDE SEQUENCE [LARGE SCALE GENOMIC DNA]</scope>
    <source>
        <strain evidence="3 4">Alt3</strain>
    </source>
</reference>
<evidence type="ECO:0000313" key="3">
    <source>
        <dbReference type="EMBL" id="WLQ64448.1"/>
    </source>
</evidence>
<evidence type="ECO:0000313" key="4">
    <source>
        <dbReference type="Proteomes" id="UP001224433"/>
    </source>
</evidence>
<accession>A0ABY9J9T9</accession>
<dbReference type="RefSeq" id="WP_306103550.1">
    <property type="nucleotide sequence ID" value="NZ_CP120983.1"/>
</dbReference>
<protein>
    <recommendedName>
        <fullName evidence="5">Lipoprotein</fullName>
    </recommendedName>
</protein>